<keyword evidence="4" id="KW-1185">Reference proteome</keyword>
<name>A0A7E4VDN9_PANRE</name>
<evidence type="ECO:0000256" key="1">
    <source>
        <dbReference type="SAM" id="MobiDB-lite"/>
    </source>
</evidence>
<reference evidence="5" key="2">
    <citation type="submission" date="2020-10" db="UniProtKB">
        <authorList>
            <consortium name="WormBaseParasite"/>
        </authorList>
    </citation>
    <scope>IDENTIFICATION</scope>
</reference>
<evidence type="ECO:0000256" key="3">
    <source>
        <dbReference type="SAM" id="SignalP"/>
    </source>
</evidence>
<feature type="chain" id="PRO_5029003163" evidence="3">
    <location>
        <begin position="21"/>
        <end position="582"/>
    </location>
</feature>
<feature type="region of interest" description="Disordered" evidence="1">
    <location>
        <begin position="220"/>
        <end position="321"/>
    </location>
</feature>
<proteinExistence type="predicted"/>
<keyword evidence="2" id="KW-1133">Transmembrane helix</keyword>
<sequence>MAPIKFKLILLLICYHCYDALPLLTEYLTADGKGIKINDGGVDKTTLKIPDQKLTIEYRMGDYGCKGTFVYCYGAQVVRNPGQCPSGMCELSGKVSGDTLIIGEVEQSTSLLWLNVEVNAANGRIIGGESFTRLRMPCDPEFDADGLMEFQVIQQALACQPEIKGASIFVKEEPTTTETTNSAGAGTIAIICVAVLVVIVVIVLIVVGIVYWRKRGSKKVPKTDVSHLTPQDEPPTTATVVKRSPVQQAPEPASQPPKESLSNPPPATSAEKPSAPTTDPNEAPKLKKQKSKHQKVKSKHSVVRPAREKSAPMSVQKASGAVTSRILPTEESHEDVSVSDHDGVAPLQQRPIRRTRASKRDSYREVLEEIEDVFESLERWNMITKKQKIALKMKYPLKSVKYTDKREIFMFIENTQIALKLLLKLMQEADLAFGDAGYIRDNSASPRVLTLANDPSASTFLQMRLIALEEYKLFDALPRALDANVKRLSIQAKFVYLLLECHDKEFRGQLLLNIKAHANAQLGPMPAEKKQASLYPLRIIVEANYIVNDANEKGYPVPSWKSEKTKSTKSNKSNKSKSNSTK</sequence>
<evidence type="ECO:0000313" key="5">
    <source>
        <dbReference type="WBParaSite" id="Pan_g19580.t1"/>
    </source>
</evidence>
<feature type="compositionally biased region" description="Polar residues" evidence="1">
    <location>
        <begin position="226"/>
        <end position="239"/>
    </location>
</feature>
<keyword evidence="2" id="KW-0472">Membrane</keyword>
<organism evidence="4 5">
    <name type="scientific">Panagrellus redivivus</name>
    <name type="common">Microworm</name>
    <dbReference type="NCBI Taxonomy" id="6233"/>
    <lineage>
        <taxon>Eukaryota</taxon>
        <taxon>Metazoa</taxon>
        <taxon>Ecdysozoa</taxon>
        <taxon>Nematoda</taxon>
        <taxon>Chromadorea</taxon>
        <taxon>Rhabditida</taxon>
        <taxon>Tylenchina</taxon>
        <taxon>Panagrolaimomorpha</taxon>
        <taxon>Panagrolaimoidea</taxon>
        <taxon>Panagrolaimidae</taxon>
        <taxon>Panagrellus</taxon>
    </lineage>
</organism>
<accession>A0A7E4VDN9</accession>
<evidence type="ECO:0000256" key="2">
    <source>
        <dbReference type="SAM" id="Phobius"/>
    </source>
</evidence>
<dbReference type="Proteomes" id="UP000492821">
    <property type="component" value="Unassembled WGS sequence"/>
</dbReference>
<evidence type="ECO:0000313" key="4">
    <source>
        <dbReference type="Proteomes" id="UP000492821"/>
    </source>
</evidence>
<feature type="region of interest" description="Disordered" evidence="1">
    <location>
        <begin position="551"/>
        <end position="582"/>
    </location>
</feature>
<reference evidence="4" key="1">
    <citation type="journal article" date="2013" name="Genetics">
        <title>The draft genome and transcriptome of Panagrellus redivivus are shaped by the harsh demands of a free-living lifestyle.</title>
        <authorList>
            <person name="Srinivasan J."/>
            <person name="Dillman A.R."/>
            <person name="Macchietto M.G."/>
            <person name="Heikkinen L."/>
            <person name="Lakso M."/>
            <person name="Fracchia K.M."/>
            <person name="Antoshechkin I."/>
            <person name="Mortazavi A."/>
            <person name="Wong G."/>
            <person name="Sternberg P.W."/>
        </authorList>
    </citation>
    <scope>NUCLEOTIDE SEQUENCE [LARGE SCALE GENOMIC DNA]</scope>
    <source>
        <strain evidence="4">MT8872</strain>
    </source>
</reference>
<feature type="compositionally biased region" description="Basic residues" evidence="1">
    <location>
        <begin position="286"/>
        <end position="302"/>
    </location>
</feature>
<keyword evidence="3" id="KW-0732">Signal</keyword>
<protein>
    <submittedName>
        <fullName evidence="5">ZP domain-containing protein</fullName>
    </submittedName>
</protein>
<feature type="signal peptide" evidence="3">
    <location>
        <begin position="1"/>
        <end position="20"/>
    </location>
</feature>
<feature type="transmembrane region" description="Helical" evidence="2">
    <location>
        <begin position="188"/>
        <end position="212"/>
    </location>
</feature>
<dbReference type="WBParaSite" id="Pan_g19580.t1">
    <property type="protein sequence ID" value="Pan_g19580.t1"/>
    <property type="gene ID" value="Pan_g19580"/>
</dbReference>
<keyword evidence="2" id="KW-0812">Transmembrane</keyword>
<dbReference type="AlphaFoldDB" id="A0A7E4VDN9"/>